<evidence type="ECO:0000256" key="1">
    <source>
        <dbReference type="SAM" id="MobiDB-lite"/>
    </source>
</evidence>
<comment type="caution">
    <text evidence="3">The sequence shown here is derived from an EMBL/GenBank/DDBJ whole genome shotgun (WGS) entry which is preliminary data.</text>
</comment>
<dbReference type="Proteomes" id="UP001148018">
    <property type="component" value="Unassembled WGS sequence"/>
</dbReference>
<dbReference type="OrthoDB" id="8939865at2759"/>
<gene>
    <name evidence="3" type="ORF">NHX12_025397</name>
</gene>
<sequence length="238" mass="26561">VVHRCELKEAAGGGGRRVCSIDRRDKHNDSMTFMMDDKGSSRLLVLELEEPRFTAEVEEFTPDAEYTVRVRTVGLDKGLITIIILCVLAPVLVLLGSIPIMKLKKRRFIPTPVLHYPPLSNHYQGVIKNRRPRRERRRPGGRRQRQSAASQRRAARAGASRPPPGPYPRVRRDPGARREEALGGTGEGDSGCCLCSVGSLDDSADEEDHRRWYRNAYCTLSDTQCALLNDGQLLSVTG</sequence>
<accession>A0A9Q0IRJ1</accession>
<keyword evidence="2" id="KW-1133">Transmembrane helix</keyword>
<organism evidence="3 4">
    <name type="scientific">Muraenolepis orangiensis</name>
    <name type="common">Patagonian moray cod</name>
    <dbReference type="NCBI Taxonomy" id="630683"/>
    <lineage>
        <taxon>Eukaryota</taxon>
        <taxon>Metazoa</taxon>
        <taxon>Chordata</taxon>
        <taxon>Craniata</taxon>
        <taxon>Vertebrata</taxon>
        <taxon>Euteleostomi</taxon>
        <taxon>Actinopterygii</taxon>
        <taxon>Neopterygii</taxon>
        <taxon>Teleostei</taxon>
        <taxon>Neoteleostei</taxon>
        <taxon>Acanthomorphata</taxon>
        <taxon>Zeiogadaria</taxon>
        <taxon>Gadariae</taxon>
        <taxon>Gadiformes</taxon>
        <taxon>Muraenolepidoidei</taxon>
        <taxon>Muraenolepididae</taxon>
        <taxon>Muraenolepis</taxon>
    </lineage>
</organism>
<proteinExistence type="predicted"/>
<feature type="region of interest" description="Disordered" evidence="1">
    <location>
        <begin position="124"/>
        <end position="187"/>
    </location>
</feature>
<evidence type="ECO:0000313" key="3">
    <source>
        <dbReference type="EMBL" id="KAJ3608349.1"/>
    </source>
</evidence>
<keyword evidence="2" id="KW-0472">Membrane</keyword>
<feature type="non-terminal residue" evidence="3">
    <location>
        <position position="1"/>
    </location>
</feature>
<evidence type="ECO:0000256" key="2">
    <source>
        <dbReference type="SAM" id="Phobius"/>
    </source>
</evidence>
<reference evidence="3" key="1">
    <citation type="submission" date="2022-07" db="EMBL/GenBank/DDBJ databases">
        <title>Chromosome-level genome of Muraenolepis orangiensis.</title>
        <authorList>
            <person name="Kim J."/>
        </authorList>
    </citation>
    <scope>NUCLEOTIDE SEQUENCE</scope>
    <source>
        <strain evidence="3">KU_S4_2022</strain>
        <tissue evidence="3">Muscle</tissue>
    </source>
</reference>
<name>A0A9Q0IRJ1_9TELE</name>
<dbReference type="EMBL" id="JANIIK010000040">
    <property type="protein sequence ID" value="KAJ3608349.1"/>
    <property type="molecule type" value="Genomic_DNA"/>
</dbReference>
<protein>
    <submittedName>
        <fullName evidence="3">Uncharacterized protein</fullName>
    </submittedName>
</protein>
<keyword evidence="4" id="KW-1185">Reference proteome</keyword>
<keyword evidence="2" id="KW-0812">Transmembrane</keyword>
<feature type="compositionally biased region" description="Basic and acidic residues" evidence="1">
    <location>
        <begin position="170"/>
        <end position="181"/>
    </location>
</feature>
<feature type="compositionally biased region" description="Basic residues" evidence="1">
    <location>
        <begin position="128"/>
        <end position="145"/>
    </location>
</feature>
<feature type="compositionally biased region" description="Low complexity" evidence="1">
    <location>
        <begin position="146"/>
        <end position="160"/>
    </location>
</feature>
<feature type="transmembrane region" description="Helical" evidence="2">
    <location>
        <begin position="78"/>
        <end position="98"/>
    </location>
</feature>
<evidence type="ECO:0000313" key="4">
    <source>
        <dbReference type="Proteomes" id="UP001148018"/>
    </source>
</evidence>
<dbReference type="AlphaFoldDB" id="A0A9Q0IRJ1"/>